<feature type="domain" description="SET" evidence="16">
    <location>
        <begin position="684"/>
        <end position="809"/>
    </location>
</feature>
<keyword evidence="6" id="KW-0949">S-adenosyl-L-methionine</keyword>
<dbReference type="Proteomes" id="UP000355283">
    <property type="component" value="Unassembled WGS sequence"/>
</dbReference>
<keyword evidence="10" id="KW-0862">Zinc</keyword>
<dbReference type="InterPro" id="IPR046341">
    <property type="entry name" value="SET_dom_sf"/>
</dbReference>
<dbReference type="InterPro" id="IPR001965">
    <property type="entry name" value="Znf_PHD"/>
</dbReference>
<keyword evidence="5" id="KW-0808">Transferase</keyword>
<proteinExistence type="predicted"/>
<dbReference type="PROSITE" id="PS50868">
    <property type="entry name" value="POST_SET"/>
    <property type="match status" value="1"/>
</dbReference>
<sequence>MVDVEGTFVHDDIRIAADTGAEMCKDEIDGIVLSDLASGEKNGVSLSVSHESGVSPGESCCFTNQKYPGASHGSGRRSLDREGEESTSPEATASEIASTVSSSTSMSAPTATDLTIAEAEDLLRTALALPNPDVKGKRIKAVGKMLVAVDTARESQDKQEETSKSPRLEEEARQAIRAWQAGLVVGMDVDARSSRDGHWYAGSLLAEKVSTLGAESEERLWEIKFKRFGSSHNELISQTGSSLSRLMPPGSHTGRRPISQRLEAEKRRRTEETAARAEAKRMREAPTLAPAVLGTTRSGRTVRSENAARGATGSKKARPKPEKKATGPREAAGEGQEEDFLVDTGGADQNDWVCGVCEEMEKSEGDRLVLCDGPCKRSFHQACLGMTAEEVRVLETWLCDQCRDREHTCFVCGDTGKDDGPTDGVHKCQKPQCGKFYHAHCVSQRPNVTIAKHQQGEDDAAGAGSLRFKFVCPMHICDLCGKGRESGNNRNQLFPCWLCPRAYHLNCIPPACKYHEYLLLCPEHSEEMDLPRLPGWDAELETQTVVGWEAGAREGGATGGEGGGRLSIALASLLPPRHVPAAFRLPTVLLDAVNSKPKPYSHISCLKYQCKVPEREPGPECQCEGQCGEGCLNRLLHIECVGGGGGGGTKEGDEDENGGGGLKGDKKEKHHNCNLGPACGNRAFRNKEYITHQIFREGGCGWGLRTLENVRKGQLVFEYVGEVIDDDILELRLQEHAREHPNDHNMYVMELESGYYLDARTKGNASRFINHSCAPNCELQKWNVKGFTRIGIMAITDISAGTPLSYDYQFATNEEGKFKCHCGAPTCRGTLAPQNQLTEDQTMEALRTGSRTDRKKLLQLCKKRERREQARQQQAAKESAARKNLTSQYLPGDSILEIRSGPPMRFLRLAKESKIFLVRNVIQGDDFVTRQELWRRRRLRRSVTEERESII</sequence>
<feature type="compositionally biased region" description="Basic and acidic residues" evidence="14">
    <location>
        <begin position="262"/>
        <end position="284"/>
    </location>
</feature>
<dbReference type="InterPro" id="IPR055197">
    <property type="entry name" value="PHDvar_NSD"/>
</dbReference>
<protein>
    <recommendedName>
        <fullName evidence="20">Histone-lysine N-methyltransferase</fullName>
    </recommendedName>
</protein>
<feature type="compositionally biased region" description="Low complexity" evidence="14">
    <location>
        <begin position="88"/>
        <end position="109"/>
    </location>
</feature>
<dbReference type="CDD" id="cd15565">
    <property type="entry name" value="PHD2_NSD"/>
    <property type="match status" value="1"/>
</dbReference>
<evidence type="ECO:0000256" key="11">
    <source>
        <dbReference type="ARBA" id="ARBA00022853"/>
    </source>
</evidence>
<dbReference type="AlphaFoldDB" id="A0A4D9CXX2"/>
<keyword evidence="12" id="KW-0539">Nucleus</keyword>
<name>A0A4D9CXX2_9STRA</name>
<dbReference type="SMART" id="SM00184">
    <property type="entry name" value="RING"/>
    <property type="match status" value="2"/>
</dbReference>
<dbReference type="Gene3D" id="2.170.270.10">
    <property type="entry name" value="SET domain"/>
    <property type="match status" value="1"/>
</dbReference>
<comment type="subcellular location">
    <subcellularLocation>
        <location evidence="2">Chromosome</location>
    </subcellularLocation>
    <subcellularLocation>
        <location evidence="1">Nucleus</location>
    </subcellularLocation>
</comment>
<gene>
    <name evidence="18" type="ORF">NSK_004953</name>
</gene>
<dbReference type="InterPro" id="IPR013083">
    <property type="entry name" value="Znf_RING/FYVE/PHD"/>
</dbReference>
<evidence type="ECO:0000256" key="13">
    <source>
        <dbReference type="PROSITE-ProRule" id="PRU00146"/>
    </source>
</evidence>
<dbReference type="InterPro" id="IPR055198">
    <property type="entry name" value="NSD_PHD"/>
</dbReference>
<dbReference type="PROSITE" id="PS50280">
    <property type="entry name" value="SET"/>
    <property type="match status" value="1"/>
</dbReference>
<evidence type="ECO:0000256" key="10">
    <source>
        <dbReference type="ARBA" id="ARBA00022833"/>
    </source>
</evidence>
<evidence type="ECO:0000256" key="6">
    <source>
        <dbReference type="ARBA" id="ARBA00022691"/>
    </source>
</evidence>
<feature type="region of interest" description="Disordered" evidence="14">
    <location>
        <begin position="151"/>
        <end position="170"/>
    </location>
</feature>
<evidence type="ECO:0000256" key="5">
    <source>
        <dbReference type="ARBA" id="ARBA00022679"/>
    </source>
</evidence>
<dbReference type="Pfam" id="PF00628">
    <property type="entry name" value="PHD"/>
    <property type="match status" value="1"/>
</dbReference>
<reference evidence="18 19" key="1">
    <citation type="submission" date="2019-01" db="EMBL/GenBank/DDBJ databases">
        <title>Nuclear Genome Assembly of the Microalgal Biofuel strain Nannochloropsis salina CCMP1776.</title>
        <authorList>
            <person name="Hovde B."/>
        </authorList>
    </citation>
    <scope>NUCLEOTIDE SEQUENCE [LARGE SCALE GENOMIC DNA]</scope>
    <source>
        <strain evidence="18 19">CCMP1776</strain>
    </source>
</reference>
<dbReference type="OrthoDB" id="422362at2759"/>
<evidence type="ECO:0000256" key="7">
    <source>
        <dbReference type="ARBA" id="ARBA00022723"/>
    </source>
</evidence>
<dbReference type="SMART" id="SM00508">
    <property type="entry name" value="PostSET"/>
    <property type="match status" value="1"/>
</dbReference>
<dbReference type="PROSITE" id="PS50016">
    <property type="entry name" value="ZF_PHD_2"/>
    <property type="match status" value="1"/>
</dbReference>
<feature type="domain" description="Post-SET" evidence="17">
    <location>
        <begin position="816"/>
        <end position="832"/>
    </location>
</feature>
<keyword evidence="8" id="KW-0677">Repeat</keyword>
<dbReference type="Pfam" id="PF00856">
    <property type="entry name" value="SET"/>
    <property type="match status" value="1"/>
</dbReference>
<dbReference type="SMART" id="SM00317">
    <property type="entry name" value="SET"/>
    <property type="match status" value="1"/>
</dbReference>
<evidence type="ECO:0000313" key="19">
    <source>
        <dbReference type="Proteomes" id="UP000355283"/>
    </source>
</evidence>
<feature type="region of interest" description="Disordered" evidence="14">
    <location>
        <begin position="646"/>
        <end position="668"/>
    </location>
</feature>
<keyword evidence="19" id="KW-1185">Reference proteome</keyword>
<evidence type="ECO:0000259" key="17">
    <source>
        <dbReference type="PROSITE" id="PS50868"/>
    </source>
</evidence>
<feature type="domain" description="PHD-type" evidence="15">
    <location>
        <begin position="351"/>
        <end position="405"/>
    </location>
</feature>
<dbReference type="InterPro" id="IPR011011">
    <property type="entry name" value="Znf_FYVE_PHD"/>
</dbReference>
<evidence type="ECO:0008006" key="20">
    <source>
        <dbReference type="Google" id="ProtNLM"/>
    </source>
</evidence>
<accession>A0A4D9CXX2</accession>
<dbReference type="InterPro" id="IPR001841">
    <property type="entry name" value="Znf_RING"/>
</dbReference>
<dbReference type="SMART" id="SM00249">
    <property type="entry name" value="PHD"/>
    <property type="match status" value="3"/>
</dbReference>
<dbReference type="CDD" id="cd10531">
    <property type="entry name" value="SET_SETD2-like"/>
    <property type="match status" value="1"/>
</dbReference>
<dbReference type="SUPFAM" id="SSF82199">
    <property type="entry name" value="SET domain"/>
    <property type="match status" value="1"/>
</dbReference>
<evidence type="ECO:0000259" key="16">
    <source>
        <dbReference type="PROSITE" id="PS50280"/>
    </source>
</evidence>
<dbReference type="SUPFAM" id="SSF57903">
    <property type="entry name" value="FYVE/PHD zinc finger"/>
    <property type="match status" value="1"/>
</dbReference>
<evidence type="ECO:0000259" key="15">
    <source>
        <dbReference type="PROSITE" id="PS50016"/>
    </source>
</evidence>
<evidence type="ECO:0000256" key="2">
    <source>
        <dbReference type="ARBA" id="ARBA00004286"/>
    </source>
</evidence>
<dbReference type="Gene3D" id="3.30.40.10">
    <property type="entry name" value="Zinc/RING finger domain, C3HC4 (zinc finger)"/>
    <property type="match status" value="2"/>
</dbReference>
<dbReference type="Pfam" id="PF23004">
    <property type="entry name" value="PHDvar_NSD"/>
    <property type="match status" value="1"/>
</dbReference>
<evidence type="ECO:0000256" key="3">
    <source>
        <dbReference type="ARBA" id="ARBA00022454"/>
    </source>
</evidence>
<dbReference type="GO" id="GO:0006338">
    <property type="term" value="P:chromatin remodeling"/>
    <property type="evidence" value="ECO:0007669"/>
    <property type="project" value="UniProtKB-ARBA"/>
</dbReference>
<organism evidence="18 19">
    <name type="scientific">Nannochloropsis salina CCMP1776</name>
    <dbReference type="NCBI Taxonomy" id="1027361"/>
    <lineage>
        <taxon>Eukaryota</taxon>
        <taxon>Sar</taxon>
        <taxon>Stramenopiles</taxon>
        <taxon>Ochrophyta</taxon>
        <taxon>Eustigmatophyceae</taxon>
        <taxon>Eustigmatales</taxon>
        <taxon>Monodopsidaceae</taxon>
        <taxon>Microchloropsis</taxon>
        <taxon>Microchloropsis salina</taxon>
    </lineage>
</organism>
<keyword evidence="4" id="KW-0489">Methyltransferase</keyword>
<dbReference type="InterPro" id="IPR003616">
    <property type="entry name" value="Post-SET_dom"/>
</dbReference>
<keyword evidence="11" id="KW-0156">Chromatin regulator</keyword>
<dbReference type="EMBL" id="SDOX01000021">
    <property type="protein sequence ID" value="TFJ83856.1"/>
    <property type="molecule type" value="Genomic_DNA"/>
</dbReference>
<evidence type="ECO:0000256" key="4">
    <source>
        <dbReference type="ARBA" id="ARBA00022603"/>
    </source>
</evidence>
<comment type="caution">
    <text evidence="18">The sequence shown here is derived from an EMBL/GenBank/DDBJ whole genome shotgun (WGS) entry which is preliminary data.</text>
</comment>
<keyword evidence="7" id="KW-0479">Metal-binding</keyword>
<dbReference type="GO" id="GO:0032259">
    <property type="term" value="P:methylation"/>
    <property type="evidence" value="ECO:0007669"/>
    <property type="project" value="UniProtKB-KW"/>
</dbReference>
<evidence type="ECO:0000256" key="1">
    <source>
        <dbReference type="ARBA" id="ARBA00004123"/>
    </source>
</evidence>
<dbReference type="GO" id="GO:0008168">
    <property type="term" value="F:methyltransferase activity"/>
    <property type="evidence" value="ECO:0007669"/>
    <property type="project" value="UniProtKB-KW"/>
</dbReference>
<evidence type="ECO:0000313" key="18">
    <source>
        <dbReference type="EMBL" id="TFJ83856.1"/>
    </source>
</evidence>
<keyword evidence="3" id="KW-0158">Chromosome</keyword>
<feature type="region of interest" description="Disordered" evidence="14">
    <location>
        <begin position="240"/>
        <end position="344"/>
    </location>
</feature>
<dbReference type="InterPro" id="IPR019787">
    <property type="entry name" value="Znf_PHD-finger"/>
</dbReference>
<dbReference type="InterPro" id="IPR050777">
    <property type="entry name" value="SET2_Histone-Lys_MeTrsfase"/>
</dbReference>
<dbReference type="GO" id="GO:0005694">
    <property type="term" value="C:chromosome"/>
    <property type="evidence" value="ECO:0007669"/>
    <property type="project" value="UniProtKB-SubCell"/>
</dbReference>
<keyword evidence="9 13" id="KW-0863">Zinc-finger</keyword>
<dbReference type="Pfam" id="PF22908">
    <property type="entry name" value="PHD_NSD"/>
    <property type="match status" value="1"/>
</dbReference>
<dbReference type="InterPro" id="IPR001214">
    <property type="entry name" value="SET_dom"/>
</dbReference>
<evidence type="ECO:0000256" key="9">
    <source>
        <dbReference type="ARBA" id="ARBA00022771"/>
    </source>
</evidence>
<dbReference type="CDD" id="cd15566">
    <property type="entry name" value="PHD3_NSD"/>
    <property type="match status" value="1"/>
</dbReference>
<evidence type="ECO:0000256" key="14">
    <source>
        <dbReference type="SAM" id="MobiDB-lite"/>
    </source>
</evidence>
<dbReference type="GO" id="GO:0008270">
    <property type="term" value="F:zinc ion binding"/>
    <property type="evidence" value="ECO:0007669"/>
    <property type="project" value="UniProtKB-KW"/>
</dbReference>
<evidence type="ECO:0000256" key="8">
    <source>
        <dbReference type="ARBA" id="ARBA00022737"/>
    </source>
</evidence>
<dbReference type="GO" id="GO:0005634">
    <property type="term" value="C:nucleus"/>
    <property type="evidence" value="ECO:0007669"/>
    <property type="project" value="UniProtKB-SubCell"/>
</dbReference>
<dbReference type="PANTHER" id="PTHR22884">
    <property type="entry name" value="SET DOMAIN PROTEINS"/>
    <property type="match status" value="1"/>
</dbReference>
<feature type="region of interest" description="Disordered" evidence="14">
    <location>
        <begin position="64"/>
        <end position="109"/>
    </location>
</feature>
<dbReference type="PROSITE" id="PS01359">
    <property type="entry name" value="ZF_PHD_1"/>
    <property type="match status" value="1"/>
</dbReference>
<evidence type="ECO:0000256" key="12">
    <source>
        <dbReference type="ARBA" id="ARBA00023242"/>
    </source>
</evidence>
<dbReference type="InterPro" id="IPR019786">
    <property type="entry name" value="Zinc_finger_PHD-type_CS"/>
</dbReference>